<dbReference type="PANTHER" id="PTHR47570:SF1">
    <property type="entry name" value="ZINC ION BINDING PROTEIN"/>
    <property type="match status" value="1"/>
</dbReference>
<dbReference type="Proteomes" id="UP000515121">
    <property type="component" value="Unplaced"/>
</dbReference>
<accession>A0A6P6BG03</accession>
<gene>
    <name evidence="2" type="primary">LOC111317831</name>
</gene>
<dbReference type="GeneID" id="111317831"/>
<evidence type="ECO:0000313" key="2">
    <source>
        <dbReference type="RefSeq" id="XP_022776038.1"/>
    </source>
</evidence>
<organism evidence="1 2">
    <name type="scientific">Durio zibethinus</name>
    <name type="common">Durian</name>
    <dbReference type="NCBI Taxonomy" id="66656"/>
    <lineage>
        <taxon>Eukaryota</taxon>
        <taxon>Viridiplantae</taxon>
        <taxon>Streptophyta</taxon>
        <taxon>Embryophyta</taxon>
        <taxon>Tracheophyta</taxon>
        <taxon>Spermatophyta</taxon>
        <taxon>Magnoliopsida</taxon>
        <taxon>eudicotyledons</taxon>
        <taxon>Gunneridae</taxon>
        <taxon>Pentapetalae</taxon>
        <taxon>rosids</taxon>
        <taxon>malvids</taxon>
        <taxon>Malvales</taxon>
        <taxon>Malvaceae</taxon>
        <taxon>Helicteroideae</taxon>
        <taxon>Durio</taxon>
    </lineage>
</organism>
<proteinExistence type="predicted"/>
<dbReference type="AlphaFoldDB" id="A0A6P6BG03"/>
<dbReference type="PANTHER" id="PTHR47570">
    <property type="entry name" value="ZINC ION BINDING PROTEIN"/>
    <property type="match status" value="1"/>
</dbReference>
<name>A0A6P6BG03_DURZI</name>
<dbReference type="OrthoDB" id="1926997at2759"/>
<sequence length="144" mass="17257">MLRPALKTLHSVWKDHGEECERLEQQMKHLDLLNDFRFTFSHEATVQIREKQENKCSSLGKRDIHQMGIWICECYSVHHRLCRLVILVQRNLLSIEEINMAIKALLGTIFTLAKRLFWLGYHRWWCSSLPLTEQRSKNYLQYTN</sequence>
<dbReference type="KEGG" id="dzi:111317831"/>
<evidence type="ECO:0000313" key="1">
    <source>
        <dbReference type="Proteomes" id="UP000515121"/>
    </source>
</evidence>
<reference evidence="2" key="1">
    <citation type="submission" date="2025-08" db="UniProtKB">
        <authorList>
            <consortium name="RefSeq"/>
        </authorList>
    </citation>
    <scope>IDENTIFICATION</scope>
    <source>
        <tissue evidence="2">Fruit stalk</tissue>
    </source>
</reference>
<keyword evidence="1" id="KW-1185">Reference proteome</keyword>
<dbReference type="RefSeq" id="XP_022776038.1">
    <property type="nucleotide sequence ID" value="XM_022920303.1"/>
</dbReference>
<protein>
    <submittedName>
        <fullName evidence="2">Uncharacterized protein LOC111317831</fullName>
    </submittedName>
</protein>